<gene>
    <name evidence="1" type="ORF">A8L45_19680</name>
</gene>
<dbReference type="Proteomes" id="UP000094936">
    <property type="component" value="Unassembled WGS sequence"/>
</dbReference>
<keyword evidence="2" id="KW-1185">Reference proteome</keyword>
<dbReference type="RefSeq" id="WP_068905065.1">
    <property type="nucleotide sequence ID" value="NZ_JBHUIF010000017.1"/>
</dbReference>
<dbReference type="AlphaFoldDB" id="A0A1C3EBI7"/>
<dbReference type="STRING" id="1080227.A8L45_19680"/>
<name>A0A1C3EBI7_9GAMM</name>
<evidence type="ECO:0000313" key="2">
    <source>
        <dbReference type="Proteomes" id="UP000094936"/>
    </source>
</evidence>
<sequence length="266" mass="29984">MSIEQKLAEVVGSANALTKQVSGKISEIDREVDAIKQHAQTTINNAATKLGYIAINRNDKLVSYRTYTPPKGHGQVNKLPMWWGIQQRVLDHCHFELIRVFSGDTPEDRDPEAQELLDYMNIGSETLHFSGSFHILKITVLDKAVMEGDGADIYIADQHLKANPATSFLRYVKVNAKGRASWLDGDTNGKWLHKRFVNSSSRNGRYTHVDINFYDVEVGDEFFLALPSVVPGVWPEGKKHGALYNRYDRINDRITNIEGRLGDIEA</sequence>
<dbReference type="EMBL" id="LYBM01000050">
    <property type="protein sequence ID" value="ODA30627.1"/>
    <property type="molecule type" value="Genomic_DNA"/>
</dbReference>
<reference evidence="1 2" key="1">
    <citation type="submission" date="2016-05" db="EMBL/GenBank/DDBJ databases">
        <title>Genomic Taxonomy of the Vibrionaceae.</title>
        <authorList>
            <person name="Gomez-Gil B."/>
            <person name="Enciso-Ibarra J."/>
        </authorList>
    </citation>
    <scope>NUCLEOTIDE SEQUENCE [LARGE SCALE GENOMIC DNA]</scope>
    <source>
        <strain evidence="1 2">CAIM 1920</strain>
    </source>
</reference>
<accession>A0A1C3EBI7</accession>
<comment type="caution">
    <text evidence="1">The sequence shown here is derived from an EMBL/GenBank/DDBJ whole genome shotgun (WGS) entry which is preliminary data.</text>
</comment>
<protein>
    <submittedName>
        <fullName evidence="1">Uncharacterized protein</fullName>
    </submittedName>
</protein>
<proteinExistence type="predicted"/>
<evidence type="ECO:0000313" key="1">
    <source>
        <dbReference type="EMBL" id="ODA30627.1"/>
    </source>
</evidence>
<organism evidence="1 2">
    <name type="scientific">Veronia pacifica</name>
    <dbReference type="NCBI Taxonomy" id="1080227"/>
    <lineage>
        <taxon>Bacteria</taxon>
        <taxon>Pseudomonadati</taxon>
        <taxon>Pseudomonadota</taxon>
        <taxon>Gammaproteobacteria</taxon>
        <taxon>Vibrionales</taxon>
        <taxon>Vibrionaceae</taxon>
        <taxon>Veronia</taxon>
    </lineage>
</organism>
<dbReference type="OrthoDB" id="6297482at2"/>